<feature type="region of interest" description="Disordered" evidence="1">
    <location>
        <begin position="110"/>
        <end position="129"/>
    </location>
</feature>
<feature type="compositionally biased region" description="Acidic residues" evidence="1">
    <location>
        <begin position="204"/>
        <end position="213"/>
    </location>
</feature>
<accession>A0AAW0EYT8</accession>
<feature type="compositionally biased region" description="Basic and acidic residues" evidence="1">
    <location>
        <begin position="421"/>
        <end position="436"/>
    </location>
</feature>
<organism evidence="2 3">
    <name type="scientific">Novymonas esmeraldas</name>
    <dbReference type="NCBI Taxonomy" id="1808958"/>
    <lineage>
        <taxon>Eukaryota</taxon>
        <taxon>Discoba</taxon>
        <taxon>Euglenozoa</taxon>
        <taxon>Kinetoplastea</taxon>
        <taxon>Metakinetoplastina</taxon>
        <taxon>Trypanosomatida</taxon>
        <taxon>Trypanosomatidae</taxon>
        <taxon>Novymonas</taxon>
    </lineage>
</organism>
<gene>
    <name evidence="2" type="ORF">NESM_000834600</name>
</gene>
<dbReference type="AlphaFoldDB" id="A0AAW0EYT8"/>
<feature type="compositionally biased region" description="Low complexity" evidence="1">
    <location>
        <begin position="177"/>
        <end position="189"/>
    </location>
</feature>
<feature type="compositionally biased region" description="Low complexity" evidence="1">
    <location>
        <begin position="113"/>
        <end position="129"/>
    </location>
</feature>
<comment type="caution">
    <text evidence="2">The sequence shown here is derived from an EMBL/GenBank/DDBJ whole genome shotgun (WGS) entry which is preliminary data.</text>
</comment>
<sequence>MPLPTPPTPSQRTVFDLARSHVQLPINRDYGALKRVLHDWLAYSVRTPLQTRPAFAAELLITITRTPPPANSRSVAGGGIGGAAHAGASTSGHAGRRWALWRTRWSRDTADEPAAAAATGASASASGPSAAAGAPLVYRKVVPLHVWTAVLPWEMQRGLSFSDLRLPSSSPVPANSTATPTERAAAAPPDDVSANVTRRAGSEAAEEKEEEDPFGIVTPSITGSSGSAAAGGALAEAATAPVLSITPPAPAMLFLSDVEATRAHGIAFWSGAIRQAIDVLFVGPTLPSSVSSASASFQRLRAQDGRARVMDNRLSSEVLRRFFPMQEINAPSSSTSSPSAATFRLHSFAHLDPLPPSLHPSRLGVEDLHSAHRGLAFTAAPDAAVTSLEEAPRYVFEVPRHTLQPAVAAALAESRRLRKPYRPDRDAAQDTQPAHDLDDDATIELVVNMSEPLRSDLFAKAQLCVEYVPLLEDAIAHYTRLLSTDATAVEVPLDGASTGAADDAAGAGRGRLRKVWLSATEHRWMTPEELEQAAEGPTTEQRGRDGRAAQENEEEDTTEESEAAVAVADSVAASAVWRTREGGDHVSLAAAHAVKARPAQPDGVSAARSISLQSPILREEEEGRPSYLAPSFHGRHEAPVLQNSAVVLSADKLARYPRTHSHMPVLPPIDYELYELCMRLGVGQRTVLYHYHERILHEWRRELHTLQHHGGQQATTAVSAPARLAEDDVARMVGLVEDRSLQLPPELVTLVESVSAARRGGAA</sequence>
<evidence type="ECO:0000256" key="1">
    <source>
        <dbReference type="SAM" id="MobiDB-lite"/>
    </source>
</evidence>
<evidence type="ECO:0000313" key="3">
    <source>
        <dbReference type="Proteomes" id="UP001430356"/>
    </source>
</evidence>
<keyword evidence="3" id="KW-1185">Reference proteome</keyword>
<reference evidence="2 3" key="1">
    <citation type="journal article" date="2021" name="MBio">
        <title>A New Model Trypanosomatid, Novymonas esmeraldas: Genomic Perception of Its 'Candidatus Pandoraea novymonadis' Endosymbiont.</title>
        <authorList>
            <person name="Zakharova A."/>
            <person name="Saura A."/>
            <person name="Butenko A."/>
            <person name="Podesvova L."/>
            <person name="Warmusova S."/>
            <person name="Kostygov A.Y."/>
            <person name="Nenarokova A."/>
            <person name="Lukes J."/>
            <person name="Opperdoes F.R."/>
            <person name="Yurchenko V."/>
        </authorList>
    </citation>
    <scope>NUCLEOTIDE SEQUENCE [LARGE SCALE GENOMIC DNA]</scope>
    <source>
        <strain evidence="2 3">E262AT.01</strain>
    </source>
</reference>
<feature type="region of interest" description="Disordered" evidence="1">
    <location>
        <begin position="418"/>
        <end position="437"/>
    </location>
</feature>
<protein>
    <submittedName>
        <fullName evidence="2">Uncharacterized protein</fullName>
    </submittedName>
</protein>
<evidence type="ECO:0000313" key="2">
    <source>
        <dbReference type="EMBL" id="KAK7198706.1"/>
    </source>
</evidence>
<feature type="compositionally biased region" description="Basic and acidic residues" evidence="1">
    <location>
        <begin position="541"/>
        <end position="550"/>
    </location>
</feature>
<feature type="compositionally biased region" description="Acidic residues" evidence="1">
    <location>
        <begin position="551"/>
        <end position="562"/>
    </location>
</feature>
<proteinExistence type="predicted"/>
<name>A0AAW0EYT8_9TRYP</name>
<feature type="compositionally biased region" description="Polar residues" evidence="1">
    <location>
        <begin position="167"/>
        <end position="176"/>
    </location>
</feature>
<feature type="region of interest" description="Disordered" evidence="1">
    <location>
        <begin position="524"/>
        <end position="564"/>
    </location>
</feature>
<dbReference type="EMBL" id="JAECZO010000169">
    <property type="protein sequence ID" value="KAK7198706.1"/>
    <property type="molecule type" value="Genomic_DNA"/>
</dbReference>
<feature type="region of interest" description="Disordered" evidence="1">
    <location>
        <begin position="164"/>
        <end position="216"/>
    </location>
</feature>
<dbReference type="Proteomes" id="UP001430356">
    <property type="component" value="Unassembled WGS sequence"/>
</dbReference>
<feature type="region of interest" description="Disordered" evidence="1">
    <location>
        <begin position="70"/>
        <end position="90"/>
    </location>
</feature>